<dbReference type="PANTHER" id="PTHR43498">
    <property type="entry name" value="FERREDOXIN:COB-COM HETERODISULFIDE REDUCTASE SUBUNIT A"/>
    <property type="match status" value="1"/>
</dbReference>
<keyword evidence="5 9" id="KW-0274">FAD</keyword>
<keyword evidence="6 9" id="KW-0560">Oxidoreductase</keyword>
<keyword evidence="4 9" id="KW-0479">Metal-binding</keyword>
<dbReference type="GO" id="GO:0051539">
    <property type="term" value="F:4 iron, 4 sulfur cluster binding"/>
    <property type="evidence" value="ECO:0007669"/>
    <property type="project" value="UniProtKB-UniRule"/>
</dbReference>
<keyword evidence="12" id="KW-1185">Reference proteome</keyword>
<comment type="cofactor">
    <cofactor evidence="9">
        <name>[4Fe-4S] cluster</name>
        <dbReference type="ChEBI" id="CHEBI:49883"/>
    </cofactor>
</comment>
<keyword evidence="3 9" id="KW-0285">Flavoprotein</keyword>
<dbReference type="PANTHER" id="PTHR43498:SF1">
    <property type="entry name" value="COB--COM HETERODISULFIDE REDUCTASE IRON-SULFUR SUBUNIT A"/>
    <property type="match status" value="1"/>
</dbReference>
<organism evidence="11 12">
    <name type="scientific">Methanooceanicella nereidis</name>
    <dbReference type="NCBI Taxonomy" id="2052831"/>
    <lineage>
        <taxon>Archaea</taxon>
        <taxon>Methanobacteriati</taxon>
        <taxon>Methanobacteriota</taxon>
        <taxon>Stenosarchaea group</taxon>
        <taxon>Methanomicrobia</taxon>
        <taxon>Methanocellales</taxon>
        <taxon>Methanocellaceae</taxon>
        <taxon>Methanooceanicella</taxon>
    </lineage>
</organism>
<name>A0AAP2W7F7_9EURY</name>
<comment type="caution">
    <text evidence="11">The sequence shown here is derived from an EMBL/GenBank/DDBJ whole genome shotgun (WGS) entry which is preliminary data.</text>
</comment>
<evidence type="ECO:0000256" key="2">
    <source>
        <dbReference type="ARBA" id="ARBA00006561"/>
    </source>
</evidence>
<evidence type="ECO:0000256" key="8">
    <source>
        <dbReference type="ARBA" id="ARBA00023014"/>
    </source>
</evidence>
<dbReference type="Proteomes" id="UP001320159">
    <property type="component" value="Unassembled WGS sequence"/>
</dbReference>
<gene>
    <name evidence="11" type="ORF">CUJ83_15405</name>
</gene>
<dbReference type="InterPro" id="IPR039650">
    <property type="entry name" value="HdrA-like"/>
</dbReference>
<dbReference type="InterPro" id="IPR017900">
    <property type="entry name" value="4Fe4S_Fe_S_CS"/>
</dbReference>
<dbReference type="GO" id="GO:0046872">
    <property type="term" value="F:metal ion binding"/>
    <property type="evidence" value="ECO:0007669"/>
    <property type="project" value="UniProtKB-KW"/>
</dbReference>
<evidence type="ECO:0000259" key="10">
    <source>
        <dbReference type="PROSITE" id="PS51379"/>
    </source>
</evidence>
<keyword evidence="9" id="KW-0004">4Fe-4S</keyword>
<feature type="domain" description="4Fe-4S ferredoxin-type" evidence="10">
    <location>
        <begin position="156"/>
        <end position="185"/>
    </location>
</feature>
<comment type="cofactor">
    <cofactor evidence="1 9">
        <name>FAD</name>
        <dbReference type="ChEBI" id="CHEBI:57692"/>
    </cofactor>
</comment>
<dbReference type="EC" id="1.8.-.-" evidence="9"/>
<dbReference type="GO" id="GO:0016491">
    <property type="term" value="F:oxidoreductase activity"/>
    <property type="evidence" value="ECO:0007669"/>
    <property type="project" value="UniProtKB-UniRule"/>
</dbReference>
<evidence type="ECO:0000256" key="9">
    <source>
        <dbReference type="RuleBase" id="RU366072"/>
    </source>
</evidence>
<dbReference type="Pfam" id="PF14697">
    <property type="entry name" value="Fer4_21"/>
    <property type="match status" value="1"/>
</dbReference>
<comment type="function">
    <text evidence="9">Part of a complex that catalyzes the reversible reduction of CoM-S-S-CoB to the thiol-coenzymes H-S-CoM (coenzyme M) and H-S-CoB (coenzyme B).</text>
</comment>
<comment type="similarity">
    <text evidence="2 9">Belongs to the HdrA family.</text>
</comment>
<evidence type="ECO:0000256" key="5">
    <source>
        <dbReference type="ARBA" id="ARBA00022827"/>
    </source>
</evidence>
<dbReference type="Gene3D" id="3.30.70.20">
    <property type="match status" value="1"/>
</dbReference>
<reference evidence="11 12" key="1">
    <citation type="submission" date="2017-11" db="EMBL/GenBank/DDBJ databases">
        <title>Isolation and Characterization of Family Methanocellaceae Species from Potential Methane Hydrate Area Offshore Southwestern Taiwan.</title>
        <authorList>
            <person name="Zhang W.-L."/>
            <person name="Chen W.-C."/>
            <person name="Lai M.-C."/>
            <person name="Chen S.-C."/>
        </authorList>
    </citation>
    <scope>NUCLEOTIDE SEQUENCE [LARGE SCALE GENOMIC DNA]</scope>
    <source>
        <strain evidence="11 12">CWC-04</strain>
    </source>
</reference>
<dbReference type="SUPFAM" id="SSF54862">
    <property type="entry name" value="4Fe-4S ferredoxins"/>
    <property type="match status" value="1"/>
</dbReference>
<evidence type="ECO:0000256" key="4">
    <source>
        <dbReference type="ARBA" id="ARBA00022723"/>
    </source>
</evidence>
<keyword evidence="7 9" id="KW-0408">Iron</keyword>
<comment type="subunit">
    <text evidence="9">The ferredoxin:CoB-CoM heterodisulfide reductase is composed of three subunits; HdrA, HdrB and HdrC.</text>
</comment>
<dbReference type="PROSITE" id="PS00198">
    <property type="entry name" value="4FE4S_FER_1"/>
    <property type="match status" value="1"/>
</dbReference>
<evidence type="ECO:0000256" key="1">
    <source>
        <dbReference type="ARBA" id="ARBA00001974"/>
    </source>
</evidence>
<dbReference type="EMBL" id="PGCK01000027">
    <property type="protein sequence ID" value="MCD1296383.1"/>
    <property type="molecule type" value="Genomic_DNA"/>
</dbReference>
<evidence type="ECO:0000256" key="3">
    <source>
        <dbReference type="ARBA" id="ARBA00022630"/>
    </source>
</evidence>
<dbReference type="AlphaFoldDB" id="A0AAP2W7F7"/>
<evidence type="ECO:0000256" key="6">
    <source>
        <dbReference type="ARBA" id="ARBA00023002"/>
    </source>
</evidence>
<proteinExistence type="inferred from homology"/>
<feature type="non-terminal residue" evidence="11">
    <location>
        <position position="1"/>
    </location>
</feature>
<accession>A0AAP2W7F7</accession>
<dbReference type="RefSeq" id="WP_230743382.1">
    <property type="nucleotide sequence ID" value="NZ_PGCK01000027.1"/>
</dbReference>
<dbReference type="PROSITE" id="PS51379">
    <property type="entry name" value="4FE4S_FER_2"/>
    <property type="match status" value="2"/>
</dbReference>
<sequence>RGRVSYIEENPVNKNLIVHAEDTLLGVPIELELEMVILASAIIPKKSTEDLRNKLIISKSSDLFLLEAHPKLNPFSTSTDGIYLAGCCQGPKDIPDTVAQAAGAAAAAAVPINQGKVMLEPIAGKVNDALCSGCGVCAGLCPYKAIDLIDLEEGKRKAYVNDAKCKGCGTCGGACPAKAISMQHFKDTQIRAQIAALFTPAGGA</sequence>
<dbReference type="InterPro" id="IPR017896">
    <property type="entry name" value="4Fe4S_Fe-S-bd"/>
</dbReference>
<comment type="pathway">
    <text evidence="9">Cofactor metabolism; coenzyme M-coenzyme B heterodisulfide reduction; coenzyme B and coenzyme M from coenzyme M-coenzyme B heterodisulfide: step 1/1.</text>
</comment>
<protein>
    <recommendedName>
        <fullName evidence="9">CoB--CoM heterodisulfide reductase iron-sulfur subunit A</fullName>
        <ecNumber evidence="9">1.8.-.-</ecNumber>
    </recommendedName>
</protein>
<evidence type="ECO:0000313" key="11">
    <source>
        <dbReference type="EMBL" id="MCD1296383.1"/>
    </source>
</evidence>
<evidence type="ECO:0000256" key="7">
    <source>
        <dbReference type="ARBA" id="ARBA00023004"/>
    </source>
</evidence>
<feature type="domain" description="4Fe-4S ferredoxin-type" evidence="10">
    <location>
        <begin position="122"/>
        <end position="151"/>
    </location>
</feature>
<keyword evidence="8 9" id="KW-0411">Iron-sulfur</keyword>
<evidence type="ECO:0000313" key="12">
    <source>
        <dbReference type="Proteomes" id="UP001320159"/>
    </source>
</evidence>